<dbReference type="EMBL" id="CP058649">
    <property type="protein sequence ID" value="QUI22611.1"/>
    <property type="molecule type" value="Genomic_DNA"/>
</dbReference>
<reference evidence="2" key="1">
    <citation type="submission" date="2020-07" db="EMBL/GenBank/DDBJ databases">
        <title>Vallitalea pronyensis genome.</title>
        <authorList>
            <person name="Postec A."/>
        </authorList>
    </citation>
    <scope>NUCLEOTIDE SEQUENCE</scope>
    <source>
        <strain evidence="2">FatNI3</strain>
    </source>
</reference>
<evidence type="ECO:0000313" key="2">
    <source>
        <dbReference type="EMBL" id="QUI22611.1"/>
    </source>
</evidence>
<accession>A0A8J8MJF1</accession>
<dbReference type="SMART" id="SM00481">
    <property type="entry name" value="POLIIIAc"/>
    <property type="match status" value="1"/>
</dbReference>
<dbReference type="NCBIfam" id="NF038032">
    <property type="entry name" value="CehA_McbA_metalo"/>
    <property type="match status" value="1"/>
</dbReference>
<organism evidence="2 3">
    <name type="scientific">Vallitalea pronyensis</name>
    <dbReference type="NCBI Taxonomy" id="1348613"/>
    <lineage>
        <taxon>Bacteria</taxon>
        <taxon>Bacillati</taxon>
        <taxon>Bacillota</taxon>
        <taxon>Clostridia</taxon>
        <taxon>Lachnospirales</taxon>
        <taxon>Vallitaleaceae</taxon>
        <taxon>Vallitalea</taxon>
    </lineage>
</organism>
<dbReference type="GO" id="GO:0035312">
    <property type="term" value="F:5'-3' DNA exonuclease activity"/>
    <property type="evidence" value="ECO:0007669"/>
    <property type="project" value="TreeGrafter"/>
</dbReference>
<dbReference type="Proteomes" id="UP000683246">
    <property type="component" value="Chromosome"/>
</dbReference>
<dbReference type="InterPro" id="IPR003141">
    <property type="entry name" value="Pol/His_phosphatase_N"/>
</dbReference>
<keyword evidence="3" id="KW-1185">Reference proteome</keyword>
<dbReference type="GO" id="GO:0004534">
    <property type="term" value="F:5'-3' RNA exonuclease activity"/>
    <property type="evidence" value="ECO:0007669"/>
    <property type="project" value="TreeGrafter"/>
</dbReference>
<sequence>MDNKGYTQSLEKRLHHGMEVFHMDIADPIHSLSLACETTIKAPIRVWLYNPTGIFIGEVSMGYSHFIPYVYISRVKATMNGLAHDLIGGSYKVVIFTYEEEAAFVKDELMVRFNITVNEDKAIDKAYLQEEAWYGENGVRLDFDHCIKDEAKYYKGDFHGHSIYSDGKNQPSQVAKIVRQQGLDFIALTEHNTIPFGYKKLGCLPIPSFELTLDMGHMNIHGVHRLAFPELVQSSQNPYDLLHQTLETYTPTANISMNHMFLEPWHFQDGDFDMRRIHTLEIICDPTYPTSPEANDKAARFLDFLWEAGFKIYGIGGSDSHNLYEERYEGASLPSVYGDPATYVHCHGLSINHVIDGIKHGHCYVARFVQLDINIMHETYLPGQQIGDDVRELTYQIKVKNCCSTYRGRFICNGRVIKQQMISKKNSTMKLTIILSEDPFWLRFGLYDEDGHVIAYVNPIYNKLNEIAETKLSQLLEKFGEQYDKRYII</sequence>
<evidence type="ECO:0000259" key="1">
    <source>
        <dbReference type="SMART" id="SM00481"/>
    </source>
</evidence>
<dbReference type="InterPro" id="IPR052018">
    <property type="entry name" value="PHP_domain"/>
</dbReference>
<dbReference type="AlphaFoldDB" id="A0A8J8MJF1"/>
<evidence type="ECO:0000313" key="3">
    <source>
        <dbReference type="Proteomes" id="UP000683246"/>
    </source>
</evidence>
<protein>
    <submittedName>
        <fullName evidence="2">PHP domain-containing protein</fullName>
    </submittedName>
</protein>
<dbReference type="SUPFAM" id="SSF89550">
    <property type="entry name" value="PHP domain-like"/>
    <property type="match status" value="1"/>
</dbReference>
<feature type="domain" description="Polymerase/histidinol phosphatase N-terminal" evidence="1">
    <location>
        <begin position="156"/>
        <end position="215"/>
    </location>
</feature>
<gene>
    <name evidence="2" type="ORF">HZI73_09985</name>
</gene>
<dbReference type="PANTHER" id="PTHR42924:SF3">
    <property type="entry name" value="POLYMERASE_HISTIDINOL PHOSPHATASE N-TERMINAL DOMAIN-CONTAINING PROTEIN"/>
    <property type="match status" value="1"/>
</dbReference>
<dbReference type="KEGG" id="vpy:HZI73_09985"/>
<dbReference type="PANTHER" id="PTHR42924">
    <property type="entry name" value="EXONUCLEASE"/>
    <property type="match status" value="1"/>
</dbReference>
<proteinExistence type="predicted"/>
<dbReference type="InterPro" id="IPR016195">
    <property type="entry name" value="Pol/histidinol_Pase-like"/>
</dbReference>
<dbReference type="RefSeq" id="WP_212698101.1">
    <property type="nucleotide sequence ID" value="NZ_CP058649.1"/>
</dbReference>
<dbReference type="Gene3D" id="3.20.20.140">
    <property type="entry name" value="Metal-dependent hydrolases"/>
    <property type="match status" value="1"/>
</dbReference>
<name>A0A8J8MJF1_9FIRM</name>